<dbReference type="AlphaFoldDB" id="A0A9P0ZHM2"/>
<dbReference type="EMBL" id="CAMAPE010000038">
    <property type="protein sequence ID" value="CAH9100583.1"/>
    <property type="molecule type" value="Genomic_DNA"/>
</dbReference>
<name>A0A9P0ZHM2_CUSEU</name>
<dbReference type="Proteomes" id="UP001152484">
    <property type="component" value="Unassembled WGS sequence"/>
</dbReference>
<sequence>MVSHPHEPATSEPVSSPLCYLSYLHLTLLFPAQYSVCSFFKEAGTLVQSALTKKQLKDFKKLSWGHLIPVQEIQFMNICLTVRCVWNIVQ</sequence>
<organism evidence="1 2">
    <name type="scientific">Cuscuta europaea</name>
    <name type="common">European dodder</name>
    <dbReference type="NCBI Taxonomy" id="41803"/>
    <lineage>
        <taxon>Eukaryota</taxon>
        <taxon>Viridiplantae</taxon>
        <taxon>Streptophyta</taxon>
        <taxon>Embryophyta</taxon>
        <taxon>Tracheophyta</taxon>
        <taxon>Spermatophyta</taxon>
        <taxon>Magnoliopsida</taxon>
        <taxon>eudicotyledons</taxon>
        <taxon>Gunneridae</taxon>
        <taxon>Pentapetalae</taxon>
        <taxon>asterids</taxon>
        <taxon>lamiids</taxon>
        <taxon>Solanales</taxon>
        <taxon>Convolvulaceae</taxon>
        <taxon>Cuscuteae</taxon>
        <taxon>Cuscuta</taxon>
        <taxon>Cuscuta subgen. Cuscuta</taxon>
    </lineage>
</organism>
<evidence type="ECO:0000313" key="1">
    <source>
        <dbReference type="EMBL" id="CAH9100583.1"/>
    </source>
</evidence>
<gene>
    <name evidence="1" type="ORF">CEURO_LOCUS14993</name>
</gene>
<keyword evidence="2" id="KW-1185">Reference proteome</keyword>
<evidence type="ECO:0000313" key="2">
    <source>
        <dbReference type="Proteomes" id="UP001152484"/>
    </source>
</evidence>
<proteinExistence type="predicted"/>
<protein>
    <submittedName>
        <fullName evidence="1">Uncharacterized protein</fullName>
    </submittedName>
</protein>
<accession>A0A9P0ZHM2</accession>
<reference evidence="1" key="1">
    <citation type="submission" date="2022-07" db="EMBL/GenBank/DDBJ databases">
        <authorList>
            <person name="Macas J."/>
            <person name="Novak P."/>
            <person name="Neumann P."/>
        </authorList>
    </citation>
    <scope>NUCLEOTIDE SEQUENCE</scope>
</reference>
<comment type="caution">
    <text evidence="1">The sequence shown here is derived from an EMBL/GenBank/DDBJ whole genome shotgun (WGS) entry which is preliminary data.</text>
</comment>